<dbReference type="Proteomes" id="UP000634136">
    <property type="component" value="Unassembled WGS sequence"/>
</dbReference>
<dbReference type="EMBL" id="JAAIUW010000002">
    <property type="protein sequence ID" value="KAF7841126.1"/>
    <property type="molecule type" value="Genomic_DNA"/>
</dbReference>
<dbReference type="AlphaFoldDB" id="A0A835CGW6"/>
<gene>
    <name evidence="1" type="ORF">G2W53_003424</name>
</gene>
<name>A0A835CGW6_9FABA</name>
<sequence>MKLVNMLQNTRPILNYVPLTGRDVDISNYKCCHFRCGWEILCIVNQFATKFSLNVSMQSDFPSGKLCEKTQIPLAFFTSQPQFSSMFFLASRLNKSDQSFALAATIAVEIVTVAVVIE</sequence>
<protein>
    <submittedName>
        <fullName evidence="1">Uncharacterized protein</fullName>
    </submittedName>
</protein>
<evidence type="ECO:0000313" key="1">
    <source>
        <dbReference type="EMBL" id="KAF7841126.1"/>
    </source>
</evidence>
<reference evidence="1" key="1">
    <citation type="submission" date="2020-09" db="EMBL/GenBank/DDBJ databases">
        <title>Genome-Enabled Discovery of Anthraquinone Biosynthesis in Senna tora.</title>
        <authorList>
            <person name="Kang S.-H."/>
            <person name="Pandey R.P."/>
            <person name="Lee C.-M."/>
            <person name="Sim J.-S."/>
            <person name="Jeong J.-T."/>
            <person name="Choi B.-S."/>
            <person name="Jung M."/>
            <person name="Ginzburg D."/>
            <person name="Zhao K."/>
            <person name="Won S.Y."/>
            <person name="Oh T.-J."/>
            <person name="Yu Y."/>
            <person name="Kim N.-H."/>
            <person name="Lee O.R."/>
            <person name="Lee T.-H."/>
            <person name="Bashyal P."/>
            <person name="Kim T.-S."/>
            <person name="Lee W.-H."/>
            <person name="Kawkins C."/>
            <person name="Kim C.-K."/>
            <person name="Kim J.S."/>
            <person name="Ahn B.O."/>
            <person name="Rhee S.Y."/>
            <person name="Sohng J.K."/>
        </authorList>
    </citation>
    <scope>NUCLEOTIDE SEQUENCE</scope>
    <source>
        <tissue evidence="1">Leaf</tissue>
    </source>
</reference>
<proteinExistence type="predicted"/>
<accession>A0A835CGW6</accession>
<evidence type="ECO:0000313" key="2">
    <source>
        <dbReference type="Proteomes" id="UP000634136"/>
    </source>
</evidence>
<organism evidence="1 2">
    <name type="scientific">Senna tora</name>
    <dbReference type="NCBI Taxonomy" id="362788"/>
    <lineage>
        <taxon>Eukaryota</taxon>
        <taxon>Viridiplantae</taxon>
        <taxon>Streptophyta</taxon>
        <taxon>Embryophyta</taxon>
        <taxon>Tracheophyta</taxon>
        <taxon>Spermatophyta</taxon>
        <taxon>Magnoliopsida</taxon>
        <taxon>eudicotyledons</taxon>
        <taxon>Gunneridae</taxon>
        <taxon>Pentapetalae</taxon>
        <taxon>rosids</taxon>
        <taxon>fabids</taxon>
        <taxon>Fabales</taxon>
        <taxon>Fabaceae</taxon>
        <taxon>Caesalpinioideae</taxon>
        <taxon>Cassia clade</taxon>
        <taxon>Senna</taxon>
    </lineage>
</organism>
<comment type="caution">
    <text evidence="1">The sequence shown here is derived from an EMBL/GenBank/DDBJ whole genome shotgun (WGS) entry which is preliminary data.</text>
</comment>
<keyword evidence="2" id="KW-1185">Reference proteome</keyword>